<dbReference type="Proteomes" id="UP001596505">
    <property type="component" value="Unassembled WGS sequence"/>
</dbReference>
<feature type="transmembrane region" description="Helical" evidence="1">
    <location>
        <begin position="68"/>
        <end position="85"/>
    </location>
</feature>
<keyword evidence="1" id="KW-0812">Transmembrane</keyword>
<dbReference type="Pfam" id="PF10823">
    <property type="entry name" value="DUF2568"/>
    <property type="match status" value="1"/>
</dbReference>
<sequence length="110" mass="12368">MVKALNLALRFFLELFTLIVLGYWGFKIGDGPLTKGLLMIGMPVIIAVIWGLFGSPKAPVQLPKRQHFLFDMIILFLLPAFALYISGNPVFACIYGIISIINTIFIYFLK</sequence>
<feature type="transmembrane region" description="Helical" evidence="1">
    <location>
        <begin position="7"/>
        <end position="26"/>
    </location>
</feature>
<evidence type="ECO:0000313" key="2">
    <source>
        <dbReference type="EMBL" id="MFC7395172.1"/>
    </source>
</evidence>
<protein>
    <submittedName>
        <fullName evidence="2">YrdB family protein</fullName>
    </submittedName>
</protein>
<proteinExistence type="predicted"/>
<dbReference type="RefSeq" id="WP_380969431.1">
    <property type="nucleotide sequence ID" value="NZ_JBHTCO010000043.1"/>
</dbReference>
<keyword evidence="3" id="KW-1185">Reference proteome</keyword>
<feature type="transmembrane region" description="Helical" evidence="1">
    <location>
        <begin position="91"/>
        <end position="109"/>
    </location>
</feature>
<comment type="caution">
    <text evidence="2">The sequence shown here is derived from an EMBL/GenBank/DDBJ whole genome shotgun (WGS) entry which is preliminary data.</text>
</comment>
<keyword evidence="1" id="KW-0472">Membrane</keyword>
<dbReference type="InterPro" id="IPR021214">
    <property type="entry name" value="DUF2568"/>
</dbReference>
<organism evidence="2 3">
    <name type="scientific">Scopulibacillus cellulosilyticus</name>
    <dbReference type="NCBI Taxonomy" id="2665665"/>
    <lineage>
        <taxon>Bacteria</taxon>
        <taxon>Bacillati</taxon>
        <taxon>Bacillota</taxon>
        <taxon>Bacilli</taxon>
        <taxon>Bacillales</taxon>
        <taxon>Sporolactobacillaceae</taxon>
        <taxon>Scopulibacillus</taxon>
    </lineage>
</organism>
<name>A0ABW2Q0L2_9BACL</name>
<reference evidence="3" key="1">
    <citation type="journal article" date="2019" name="Int. J. Syst. Evol. Microbiol.">
        <title>The Global Catalogue of Microorganisms (GCM) 10K type strain sequencing project: providing services to taxonomists for standard genome sequencing and annotation.</title>
        <authorList>
            <consortium name="The Broad Institute Genomics Platform"/>
            <consortium name="The Broad Institute Genome Sequencing Center for Infectious Disease"/>
            <person name="Wu L."/>
            <person name="Ma J."/>
        </authorList>
    </citation>
    <scope>NUCLEOTIDE SEQUENCE [LARGE SCALE GENOMIC DNA]</scope>
    <source>
        <strain evidence="3">CGMCC 1.16305</strain>
    </source>
</reference>
<evidence type="ECO:0000256" key="1">
    <source>
        <dbReference type="SAM" id="Phobius"/>
    </source>
</evidence>
<evidence type="ECO:0000313" key="3">
    <source>
        <dbReference type="Proteomes" id="UP001596505"/>
    </source>
</evidence>
<gene>
    <name evidence="2" type="ORF">ACFQRG_19880</name>
</gene>
<accession>A0ABW2Q0L2</accession>
<keyword evidence="1" id="KW-1133">Transmembrane helix</keyword>
<dbReference type="EMBL" id="JBHTCO010000043">
    <property type="protein sequence ID" value="MFC7395172.1"/>
    <property type="molecule type" value="Genomic_DNA"/>
</dbReference>
<feature type="transmembrane region" description="Helical" evidence="1">
    <location>
        <begin position="38"/>
        <end position="56"/>
    </location>
</feature>